<evidence type="ECO:0000256" key="1">
    <source>
        <dbReference type="SAM" id="MobiDB-lite"/>
    </source>
</evidence>
<protein>
    <recommendedName>
        <fullName evidence="4">DUF222 domain-containing protein</fullName>
    </recommendedName>
</protein>
<gene>
    <name evidence="2" type="ORF">RM423_21640</name>
</gene>
<evidence type="ECO:0008006" key="4">
    <source>
        <dbReference type="Google" id="ProtNLM"/>
    </source>
</evidence>
<feature type="region of interest" description="Disordered" evidence="1">
    <location>
        <begin position="24"/>
        <end position="43"/>
    </location>
</feature>
<feature type="compositionally biased region" description="Polar residues" evidence="1">
    <location>
        <begin position="26"/>
        <end position="40"/>
    </location>
</feature>
<evidence type="ECO:0000313" key="3">
    <source>
        <dbReference type="Proteomes" id="UP001183176"/>
    </source>
</evidence>
<dbReference type="Proteomes" id="UP001183176">
    <property type="component" value="Unassembled WGS sequence"/>
</dbReference>
<reference evidence="3" key="1">
    <citation type="submission" date="2023-07" db="EMBL/GenBank/DDBJ databases">
        <title>30 novel species of actinomycetes from the DSMZ collection.</title>
        <authorList>
            <person name="Nouioui I."/>
        </authorList>
    </citation>
    <scope>NUCLEOTIDE SEQUENCE [LARGE SCALE GENOMIC DNA]</scope>
    <source>
        <strain evidence="3">DSM 44399</strain>
    </source>
</reference>
<dbReference type="RefSeq" id="WP_311425124.1">
    <property type="nucleotide sequence ID" value="NZ_JAVREH010000062.1"/>
</dbReference>
<dbReference type="EMBL" id="JAVREH010000062">
    <property type="protein sequence ID" value="MDT0263981.1"/>
    <property type="molecule type" value="Genomic_DNA"/>
</dbReference>
<proteinExistence type="predicted"/>
<comment type="caution">
    <text evidence="2">The sequence shown here is derived from an EMBL/GenBank/DDBJ whole genome shotgun (WGS) entry which is preliminary data.</text>
</comment>
<sequence>MITAESQAASALQQSTRDEITKIRANPQTSDLGKRQQITAAHQDAAARMKKLRTTEQANLLARRAVLESALYGSARQLSGADMIAFRDAADRAASARTPDDGMLMLQRAQGNGDDQLASALAHRAEEMGWAGVFQAWEATQPQMAGTISELVDIDDYLQGSGHTAQLLAFSLPTPPEAQGMNLAAMTVDPDNPTSGTPVAASNQLFR</sequence>
<evidence type="ECO:0000313" key="2">
    <source>
        <dbReference type="EMBL" id="MDT0263981.1"/>
    </source>
</evidence>
<name>A0ABU2JG63_9ACTN</name>
<accession>A0ABU2JG63</accession>
<organism evidence="2 3">
    <name type="scientific">Jatrophihabitans lederbergiae</name>
    <dbReference type="NCBI Taxonomy" id="3075547"/>
    <lineage>
        <taxon>Bacteria</taxon>
        <taxon>Bacillati</taxon>
        <taxon>Actinomycetota</taxon>
        <taxon>Actinomycetes</taxon>
        <taxon>Jatrophihabitantales</taxon>
        <taxon>Jatrophihabitantaceae</taxon>
        <taxon>Jatrophihabitans</taxon>
    </lineage>
</organism>
<keyword evidence="3" id="KW-1185">Reference proteome</keyword>